<evidence type="ECO:0008006" key="4">
    <source>
        <dbReference type="Google" id="ProtNLM"/>
    </source>
</evidence>
<accession>A0A951P9V3</accession>
<organism evidence="2 3">
    <name type="scientific">Pegethrix bostrychoides GSE-TBD4-15B</name>
    <dbReference type="NCBI Taxonomy" id="2839662"/>
    <lineage>
        <taxon>Bacteria</taxon>
        <taxon>Bacillati</taxon>
        <taxon>Cyanobacteriota</taxon>
        <taxon>Cyanophyceae</taxon>
        <taxon>Oculatellales</taxon>
        <taxon>Oculatellaceae</taxon>
        <taxon>Pegethrix</taxon>
    </lineage>
</organism>
<dbReference type="AlphaFoldDB" id="A0A951P9V3"/>
<sequence length="192" mass="20107">MFHKFARPAAFLAAVDVILTGATAALAEPIPAAFRDTQNNIYVTGQSPSSSVSMTYQGLLRSRDYQANSCGWILLRPSTTSPIPASFTAGGTAITTASLPTQLLPGCNNGVAQETRAANFKTNEGTVVLVGQTPGGYVTVQTPTDRVRRATANACSVARFTNSTTYQHSGATQIDLAAVACGSRFTETGRLV</sequence>
<dbReference type="Proteomes" id="UP000707356">
    <property type="component" value="Unassembled WGS sequence"/>
</dbReference>
<reference evidence="2" key="2">
    <citation type="journal article" date="2022" name="Microbiol. Resour. Announc.">
        <title>Metagenome Sequencing to Explore Phylogenomics of Terrestrial Cyanobacteria.</title>
        <authorList>
            <person name="Ward R.D."/>
            <person name="Stajich J.E."/>
            <person name="Johansen J.R."/>
            <person name="Huntemann M."/>
            <person name="Clum A."/>
            <person name="Foster B."/>
            <person name="Foster B."/>
            <person name="Roux S."/>
            <person name="Palaniappan K."/>
            <person name="Varghese N."/>
            <person name="Mukherjee S."/>
            <person name="Reddy T.B.K."/>
            <person name="Daum C."/>
            <person name="Copeland A."/>
            <person name="Chen I.A."/>
            <person name="Ivanova N.N."/>
            <person name="Kyrpides N.C."/>
            <person name="Shapiro N."/>
            <person name="Eloe-Fadrosh E.A."/>
            <person name="Pietrasiak N."/>
        </authorList>
    </citation>
    <scope>NUCLEOTIDE SEQUENCE</scope>
    <source>
        <strain evidence="2">GSE-TBD4-15B</strain>
    </source>
</reference>
<feature type="chain" id="PRO_5037073681" description="Secreted protein" evidence="1">
    <location>
        <begin position="28"/>
        <end position="192"/>
    </location>
</feature>
<protein>
    <recommendedName>
        <fullName evidence="4">Secreted protein</fullName>
    </recommendedName>
</protein>
<comment type="caution">
    <text evidence="2">The sequence shown here is derived from an EMBL/GenBank/DDBJ whole genome shotgun (WGS) entry which is preliminary data.</text>
</comment>
<feature type="signal peptide" evidence="1">
    <location>
        <begin position="1"/>
        <end position="27"/>
    </location>
</feature>
<keyword evidence="1" id="KW-0732">Signal</keyword>
<evidence type="ECO:0000256" key="1">
    <source>
        <dbReference type="SAM" id="SignalP"/>
    </source>
</evidence>
<proteinExistence type="predicted"/>
<evidence type="ECO:0000313" key="3">
    <source>
        <dbReference type="Proteomes" id="UP000707356"/>
    </source>
</evidence>
<name>A0A951P9V3_9CYAN</name>
<gene>
    <name evidence="2" type="ORF">KME07_08765</name>
</gene>
<evidence type="ECO:0000313" key="2">
    <source>
        <dbReference type="EMBL" id="MBW4465518.1"/>
    </source>
</evidence>
<dbReference type="EMBL" id="JAHHHV010000046">
    <property type="protein sequence ID" value="MBW4465518.1"/>
    <property type="molecule type" value="Genomic_DNA"/>
</dbReference>
<reference evidence="2" key="1">
    <citation type="submission" date="2021-05" db="EMBL/GenBank/DDBJ databases">
        <authorList>
            <person name="Pietrasiak N."/>
            <person name="Ward R."/>
            <person name="Stajich J.E."/>
            <person name="Kurbessoian T."/>
        </authorList>
    </citation>
    <scope>NUCLEOTIDE SEQUENCE</scope>
    <source>
        <strain evidence="2">GSE-TBD4-15B</strain>
    </source>
</reference>